<evidence type="ECO:0000313" key="2">
    <source>
        <dbReference type="Proteomes" id="UP000017184"/>
    </source>
</evidence>
<dbReference type="HOGENOM" id="CLU_295420_0_0_4"/>
<organism evidence="1 2">
    <name type="scientific">Candidatus Symbiobacter mobilis CR</name>
    <dbReference type="NCBI Taxonomy" id="946483"/>
    <lineage>
        <taxon>Bacteria</taxon>
        <taxon>Pseudomonadati</taxon>
        <taxon>Pseudomonadota</taxon>
        <taxon>Betaproteobacteria</taxon>
        <taxon>Burkholderiales</taxon>
        <taxon>Comamonadaceae</taxon>
    </lineage>
</organism>
<dbReference type="Pfam" id="PF13287">
    <property type="entry name" value="Fn3_assoc"/>
    <property type="match status" value="1"/>
</dbReference>
<dbReference type="Pfam" id="PF04465">
    <property type="entry name" value="DUF499"/>
    <property type="match status" value="1"/>
</dbReference>
<name>U5N645_9BURK</name>
<evidence type="ECO:0000313" key="1">
    <source>
        <dbReference type="EMBL" id="AGX86976.1"/>
    </source>
</evidence>
<protein>
    <submittedName>
        <fullName evidence="1">ATPase-like protein</fullName>
    </submittedName>
</protein>
<dbReference type="EMBL" id="CP004885">
    <property type="protein sequence ID" value="AGX86976.1"/>
    <property type="molecule type" value="Genomic_DNA"/>
</dbReference>
<dbReference type="RefSeq" id="WP_022771796.1">
    <property type="nucleotide sequence ID" value="NC_022576.1"/>
</dbReference>
<dbReference type="Proteomes" id="UP000017184">
    <property type="component" value="Chromosome"/>
</dbReference>
<sequence length="1061" mass="115947">MSIHTLCKPRPSVHAVDRRATVLNLDTFLKGQVSGAEFFEENYFTHGMLTLVDRAFRHLGGSGAGSSVFLLSQAMGGGKTHSMIALGLLARDPALRSKVLTGKQNPAPKLGTCRVAGFNGRSTDAAGGIWGAIAEQLGKVEQFARYVSPLLSAPGPEAWKQLLGGEPLVLFLDELPPYLEYAVAVPVGNADLGVVTTAALANLFVAVADMDNVCLVLSDLAGSNFTGGQAVLQSAFNRAVQGLTGEARRIAVPITPVNPNGDELYHILRKRLFAQVAPDAEIKKVAEAYREALREAVQMGLTTTSPETLFTRVMDAYPFHPDLRELVGKFKENEGFQQTRGVIRLMQMVVSNLWKSGKADAIDLIHPYDLDLNLDEIASEIRTINLSLSEAIAHDIAHAGDAEVEQIDLVNGNSDASDAARLILVASLSTTPGAIHGLREYQLVDCLQRPGRDLSTFKANVLDKLATRAWYLHNSTDGRLYFKNQQNLAAKLRSMALSLHTETVDRMLREHLESYFSASLRDCYQVIKVLPPPDEVQVELEKTTLVIVRPGGQANQLPISADWQAWWAQQQYKNRVLFLTGSRDTFQKVLDSARQTRALQSIEDELRSENTPSDDPQWRALDTLRDRVGLQFTAALKEAFDQIVYPSIHSALRATGTDLAFAGNQSGEATLRHTLEGAQKFTTKIDDDSFRTRAEARLFGSADTKVVLWSDFKRAAAVNTNWPLHKLSALDDLKADCLRRGLWREEGNHIRRGPFPPPVPEVVVRELSMQDDGDGTTYLKIEPLHAPVVVFETGDAEPTRASTPVPTPTRFDATALRYRFLAFDPADMVRDSAVKEWTAKLRLKYQLNHRGDHYEVELLALPKANSIALRYTTDGSSPTSAGTATYDGPLRVPANCRVVCAMAVSSEYGLNSEVIRITIPQKGGAERPPIDLATPARWTQQTKLDDASAVWDTIMRLEQASAVMAHDISLTAESTDGQQNVEYSGALDSGYDAVAVKAIAQKLQDIVSGDTPAMTLRMTIGSLAFPTGQALLDWLKATNQPFNAAKVSQAASASGSQTSGK</sequence>
<dbReference type="STRING" id="946483.Cenrod_0873"/>
<dbReference type="eggNOG" id="COG1483">
    <property type="taxonomic scope" value="Bacteria"/>
</dbReference>
<dbReference type="AlphaFoldDB" id="U5N645"/>
<dbReference type="OrthoDB" id="9757917at2"/>
<gene>
    <name evidence="1" type="ORF">Cenrod_0873</name>
</gene>
<keyword evidence="2" id="KW-1185">Reference proteome</keyword>
<dbReference type="InterPro" id="IPR026876">
    <property type="entry name" value="Fn3_assoc_repeat"/>
</dbReference>
<reference evidence="1 2" key="1">
    <citation type="journal article" date="2013" name="Genome Biol.">
        <title>Genomic analysis reveals key aspects of prokaryotic symbiosis in the phototrophic consortium "Chlorochromatium aggregatum".</title>
        <authorList>
            <person name="Liu Z."/>
            <person name="Muller J."/>
            <person name="Li T."/>
            <person name="Alvey R.M."/>
            <person name="Vogl K."/>
            <person name="Frigaard N.U."/>
            <person name="Rockwell N.C."/>
            <person name="Boyd E.S."/>
            <person name="Tomsho L.P."/>
            <person name="Schuster S.C."/>
            <person name="Henke P."/>
            <person name="Rohde M."/>
            <person name="Overmann J."/>
            <person name="Bryant D.A."/>
        </authorList>
    </citation>
    <scope>NUCLEOTIDE SEQUENCE [LARGE SCALE GENOMIC DNA]</scope>
    <source>
        <strain evidence="1">CR</strain>
    </source>
</reference>
<dbReference type="KEGG" id="cbx:Cenrod_0873"/>
<dbReference type="PATRIC" id="fig|946483.4.peg.873"/>
<dbReference type="InterPro" id="IPR007555">
    <property type="entry name" value="DUF499"/>
</dbReference>
<proteinExistence type="predicted"/>
<accession>U5N645</accession>